<comment type="catalytic activity">
    <reaction evidence="5 6">
        <text>holo-[ACP] + malonyl-CoA = malonyl-[ACP] + CoA</text>
        <dbReference type="Rhea" id="RHEA:41792"/>
        <dbReference type="Rhea" id="RHEA-COMP:9623"/>
        <dbReference type="Rhea" id="RHEA-COMP:9685"/>
        <dbReference type="ChEBI" id="CHEBI:57287"/>
        <dbReference type="ChEBI" id="CHEBI:57384"/>
        <dbReference type="ChEBI" id="CHEBI:64479"/>
        <dbReference type="ChEBI" id="CHEBI:78449"/>
        <dbReference type="EC" id="2.3.1.39"/>
    </reaction>
</comment>
<reference evidence="10" key="1">
    <citation type="journal article" date="2004" name="Environ. Microbiol.">
        <title>The genome of Desulfotalea psychrophila, a sulfate-reducing bacterium from permanently cold Arctic sediments.</title>
        <authorList>
            <person name="Rabus R."/>
            <person name="Ruepp A."/>
            <person name="Frickey T."/>
            <person name="Rattei T."/>
            <person name="Fartmann B."/>
            <person name="Stark M."/>
            <person name="Bauer M."/>
            <person name="Zibat A."/>
            <person name="Lombardot T."/>
            <person name="Becker I."/>
            <person name="Amann J."/>
            <person name="Gellner K."/>
            <person name="Teeling H."/>
            <person name="Leuschner W.D."/>
            <person name="Gloeckner F.-O."/>
            <person name="Lupas A.N."/>
            <person name="Amann R."/>
            <person name="Klenk H.-P."/>
        </authorList>
    </citation>
    <scope>NUCLEOTIDE SEQUENCE [LARGE SCALE GENOMIC DNA]</scope>
    <source>
        <strain evidence="10">DSM 12343 / LSv54</strain>
    </source>
</reference>
<feature type="active site" evidence="7">
    <location>
        <position position="112"/>
    </location>
</feature>
<feature type="active site" evidence="7">
    <location>
        <position position="220"/>
    </location>
</feature>
<evidence type="ECO:0000256" key="7">
    <source>
        <dbReference type="PIRSR" id="PIRSR000446-1"/>
    </source>
</evidence>
<dbReference type="InterPro" id="IPR016036">
    <property type="entry name" value="Malonyl_transacylase_ACP-bd"/>
</dbReference>
<sequence length="334" mass="35360">MSLPFGEDNPAISPKRMNCMKIAVLFPGQGSQYIGMSQAFIENDPECAALMALAEDVCELPLTALCVEGPMEELTRSVNLQPAITATNMVCWQALRSALPADAEVAYFAGHSLGEYAALYAAGVLGAEETLRLVAKRGALMDREGQLHPGGMRAVLGLDIGTIEQIVDAYVGEGCVTVANHNTPQQIVISGTVAALDAVDPALVEAGGKVIALNVSSGNHSPLVADAVPDFSAFMADIKFSTPVQPVLFNVSAAEEKDGEIMKGMMASQIASRVRWCEIIEKMLADGVDTFIEVGPKTVLKGMMRKIVPRGVKVLSLQVDSPETLQACLAKLEA</sequence>
<dbReference type="PIRSF" id="PIRSF000446">
    <property type="entry name" value="Mct"/>
    <property type="match status" value="1"/>
</dbReference>
<evidence type="ECO:0000313" key="9">
    <source>
        <dbReference type="EMBL" id="CAG37279.1"/>
    </source>
</evidence>
<dbReference type="GO" id="GO:0006633">
    <property type="term" value="P:fatty acid biosynthetic process"/>
    <property type="evidence" value="ECO:0007669"/>
    <property type="project" value="TreeGrafter"/>
</dbReference>
<comment type="similarity">
    <text evidence="6">Belongs to the fabD family.</text>
</comment>
<evidence type="ECO:0000256" key="3">
    <source>
        <dbReference type="ARBA" id="ARBA00022679"/>
    </source>
</evidence>
<dbReference type="GO" id="GO:0004314">
    <property type="term" value="F:[acyl-carrier-protein] S-malonyltransferase activity"/>
    <property type="evidence" value="ECO:0007669"/>
    <property type="project" value="UniProtKB-EC"/>
</dbReference>
<evidence type="ECO:0000259" key="8">
    <source>
        <dbReference type="SMART" id="SM00827"/>
    </source>
</evidence>
<dbReference type="Proteomes" id="UP000000602">
    <property type="component" value="Chromosome"/>
</dbReference>
<dbReference type="AlphaFoldDB" id="Q6AK47"/>
<evidence type="ECO:0000256" key="5">
    <source>
        <dbReference type="ARBA" id="ARBA00048462"/>
    </source>
</evidence>
<evidence type="ECO:0000256" key="4">
    <source>
        <dbReference type="ARBA" id="ARBA00023315"/>
    </source>
</evidence>
<dbReference type="SUPFAM" id="SSF52151">
    <property type="entry name" value="FabD/lysophospholipase-like"/>
    <property type="match status" value="1"/>
</dbReference>
<dbReference type="Pfam" id="PF00698">
    <property type="entry name" value="Acyl_transf_1"/>
    <property type="match status" value="1"/>
</dbReference>
<dbReference type="InterPro" id="IPR050858">
    <property type="entry name" value="Mal-CoA-ACP_Trans/PKS_FabD"/>
</dbReference>
<dbReference type="STRING" id="177439.DP2550"/>
<protein>
    <recommendedName>
        <fullName evidence="2 6">Malonyl CoA-acyl carrier protein transacylase</fullName>
        <ecNumber evidence="1 6">2.3.1.39</ecNumber>
    </recommendedName>
</protein>
<dbReference type="Gene3D" id="3.40.366.10">
    <property type="entry name" value="Malonyl-Coenzyme A Acyl Carrier Protein, domain 2"/>
    <property type="match status" value="1"/>
</dbReference>
<dbReference type="eggNOG" id="COG0331">
    <property type="taxonomic scope" value="Bacteria"/>
</dbReference>
<proteinExistence type="inferred from homology"/>
<dbReference type="HOGENOM" id="CLU_030558_1_1_7"/>
<dbReference type="EC" id="2.3.1.39" evidence="1 6"/>
<dbReference type="InterPro" id="IPR014043">
    <property type="entry name" value="Acyl_transferase_dom"/>
</dbReference>
<dbReference type="KEGG" id="dps:DP2550"/>
<dbReference type="PANTHER" id="PTHR42681">
    <property type="entry name" value="MALONYL-COA-ACYL CARRIER PROTEIN TRANSACYLASE, MITOCHONDRIAL"/>
    <property type="match status" value="1"/>
</dbReference>
<evidence type="ECO:0000313" key="10">
    <source>
        <dbReference type="Proteomes" id="UP000000602"/>
    </source>
</evidence>
<keyword evidence="4 6" id="KW-0012">Acyltransferase</keyword>
<accession>Q6AK47</accession>
<dbReference type="InterPro" id="IPR024925">
    <property type="entry name" value="Malonyl_CoA-ACP_transAc"/>
</dbReference>
<organism evidence="9 10">
    <name type="scientific">Desulfotalea psychrophila (strain LSv54 / DSM 12343)</name>
    <dbReference type="NCBI Taxonomy" id="177439"/>
    <lineage>
        <taxon>Bacteria</taxon>
        <taxon>Pseudomonadati</taxon>
        <taxon>Thermodesulfobacteriota</taxon>
        <taxon>Desulfobulbia</taxon>
        <taxon>Desulfobulbales</taxon>
        <taxon>Desulfocapsaceae</taxon>
        <taxon>Desulfotalea</taxon>
    </lineage>
</organism>
<dbReference type="SUPFAM" id="SSF55048">
    <property type="entry name" value="Probable ACP-binding domain of malonyl-CoA ACP transacylase"/>
    <property type="match status" value="1"/>
</dbReference>
<evidence type="ECO:0000256" key="2">
    <source>
        <dbReference type="ARBA" id="ARBA00018953"/>
    </source>
</evidence>
<dbReference type="InterPro" id="IPR001227">
    <property type="entry name" value="Ac_transferase_dom_sf"/>
</dbReference>
<gene>
    <name evidence="9" type="ordered locus">DP2550</name>
</gene>
<name>Q6AK47_DESPS</name>
<dbReference type="GO" id="GO:0005829">
    <property type="term" value="C:cytosol"/>
    <property type="evidence" value="ECO:0007669"/>
    <property type="project" value="TreeGrafter"/>
</dbReference>
<evidence type="ECO:0000256" key="1">
    <source>
        <dbReference type="ARBA" id="ARBA00013258"/>
    </source>
</evidence>
<dbReference type="PANTHER" id="PTHR42681:SF1">
    <property type="entry name" value="MALONYL-COA-ACYL CARRIER PROTEIN TRANSACYLASE, MITOCHONDRIAL"/>
    <property type="match status" value="1"/>
</dbReference>
<evidence type="ECO:0000256" key="6">
    <source>
        <dbReference type="PIRNR" id="PIRNR000446"/>
    </source>
</evidence>
<dbReference type="Gene3D" id="3.30.70.250">
    <property type="entry name" value="Malonyl-CoA ACP transacylase, ACP-binding"/>
    <property type="match status" value="1"/>
</dbReference>
<feature type="domain" description="Malonyl-CoA:ACP transacylase (MAT)" evidence="8">
    <location>
        <begin position="25"/>
        <end position="322"/>
    </location>
</feature>
<keyword evidence="10" id="KW-1185">Reference proteome</keyword>
<dbReference type="EMBL" id="CR522870">
    <property type="protein sequence ID" value="CAG37279.1"/>
    <property type="molecule type" value="Genomic_DNA"/>
</dbReference>
<dbReference type="SMART" id="SM00827">
    <property type="entry name" value="PKS_AT"/>
    <property type="match status" value="1"/>
</dbReference>
<keyword evidence="3 6" id="KW-0808">Transferase</keyword>
<dbReference type="InterPro" id="IPR016035">
    <property type="entry name" value="Acyl_Trfase/lysoPLipase"/>
</dbReference>